<gene>
    <name evidence="1" type="ORF">PC115_g3301</name>
</gene>
<proteinExistence type="predicted"/>
<evidence type="ECO:0000313" key="1">
    <source>
        <dbReference type="EMBL" id="KAG2939073.1"/>
    </source>
</evidence>
<comment type="caution">
    <text evidence="1">The sequence shown here is derived from an EMBL/GenBank/DDBJ whole genome shotgun (WGS) entry which is preliminary data.</text>
</comment>
<accession>A0A8T1DH67</accession>
<dbReference type="EMBL" id="RCMI01000054">
    <property type="protein sequence ID" value="KAG2939073.1"/>
    <property type="molecule type" value="Genomic_DNA"/>
</dbReference>
<sequence>MGKGRKKHSENGGRKPRGYKSSVPTHQFCFDVVLYFEDHSMDVTLSKFYKDLEGSQLQTKCTSVYLWRKKKGKLVELCNSTGTARLRKSESEALPQRLFLTLPSPCISCQDQIEPNDYNKALQAFSVQVKQKMAKQARRC</sequence>
<reference evidence="1" key="1">
    <citation type="submission" date="2018-10" db="EMBL/GenBank/DDBJ databases">
        <title>Effector identification in a new, highly contiguous assembly of the strawberry crown rot pathogen Phytophthora cactorum.</title>
        <authorList>
            <person name="Armitage A.D."/>
            <person name="Nellist C.F."/>
            <person name="Bates H."/>
            <person name="Vickerstaff R.J."/>
            <person name="Harrison R.J."/>
        </authorList>
    </citation>
    <scope>NUCLEOTIDE SEQUENCE</scope>
    <source>
        <strain evidence="1">4032</strain>
    </source>
</reference>
<organism evidence="1 2">
    <name type="scientific">Phytophthora cactorum</name>
    <dbReference type="NCBI Taxonomy" id="29920"/>
    <lineage>
        <taxon>Eukaryota</taxon>
        <taxon>Sar</taxon>
        <taxon>Stramenopiles</taxon>
        <taxon>Oomycota</taxon>
        <taxon>Peronosporomycetes</taxon>
        <taxon>Peronosporales</taxon>
        <taxon>Peronosporaceae</taxon>
        <taxon>Phytophthora</taxon>
    </lineage>
</organism>
<evidence type="ECO:0000313" key="2">
    <source>
        <dbReference type="Proteomes" id="UP000774804"/>
    </source>
</evidence>
<dbReference type="AlphaFoldDB" id="A0A8T1DH67"/>
<dbReference type="VEuPathDB" id="FungiDB:PC110_g3073"/>
<dbReference type="Proteomes" id="UP000774804">
    <property type="component" value="Unassembled WGS sequence"/>
</dbReference>
<name>A0A8T1DH67_9STRA</name>
<protein>
    <submittedName>
        <fullName evidence="1">Uncharacterized protein</fullName>
    </submittedName>
</protein>